<evidence type="ECO:0000256" key="5">
    <source>
        <dbReference type="PIRSR" id="PIRSR602401-1"/>
    </source>
</evidence>
<evidence type="ECO:0000256" key="2">
    <source>
        <dbReference type="ARBA" id="ARBA00022723"/>
    </source>
</evidence>
<dbReference type="STRING" id="441959.B8MK19"/>
<dbReference type="InterPro" id="IPR002401">
    <property type="entry name" value="Cyt_P450_E_grp-I"/>
</dbReference>
<dbReference type="GO" id="GO:0016705">
    <property type="term" value="F:oxidoreductase activity, acting on paired donors, with incorporation or reduction of molecular oxygen"/>
    <property type="evidence" value="ECO:0007669"/>
    <property type="project" value="InterPro"/>
</dbReference>
<dbReference type="InterPro" id="IPR036396">
    <property type="entry name" value="Cyt_P450_sf"/>
</dbReference>
<organism evidence="8 9">
    <name type="scientific">Talaromyces stipitatus (strain ATCC 10500 / CBS 375.48 / QM 6759 / NRRL 1006)</name>
    <name type="common">Penicillium stipitatum</name>
    <dbReference type="NCBI Taxonomy" id="441959"/>
    <lineage>
        <taxon>Eukaryota</taxon>
        <taxon>Fungi</taxon>
        <taxon>Dikarya</taxon>
        <taxon>Ascomycota</taxon>
        <taxon>Pezizomycotina</taxon>
        <taxon>Eurotiomycetes</taxon>
        <taxon>Eurotiomycetidae</taxon>
        <taxon>Eurotiales</taxon>
        <taxon>Trichocomaceae</taxon>
        <taxon>Talaromyces</taxon>
        <taxon>Talaromyces sect. Talaromyces</taxon>
    </lineage>
</organism>
<name>B8MK19_TALSN</name>
<evidence type="ECO:0000256" key="7">
    <source>
        <dbReference type="SAM" id="SignalP"/>
    </source>
</evidence>
<dbReference type="InterPro" id="IPR050121">
    <property type="entry name" value="Cytochrome_P450_monoxygenase"/>
</dbReference>
<keyword evidence="4 5" id="KW-0408">Iron</keyword>
<evidence type="ECO:0000256" key="3">
    <source>
        <dbReference type="ARBA" id="ARBA00023002"/>
    </source>
</evidence>
<dbReference type="Gene3D" id="1.10.630.10">
    <property type="entry name" value="Cytochrome P450"/>
    <property type="match status" value="1"/>
</dbReference>
<dbReference type="GO" id="GO:0020037">
    <property type="term" value="F:heme binding"/>
    <property type="evidence" value="ECO:0007669"/>
    <property type="project" value="InterPro"/>
</dbReference>
<evidence type="ECO:0000256" key="1">
    <source>
        <dbReference type="ARBA" id="ARBA00001971"/>
    </source>
</evidence>
<evidence type="ECO:0000256" key="4">
    <source>
        <dbReference type="ARBA" id="ARBA00023004"/>
    </source>
</evidence>
<dbReference type="VEuPathDB" id="FungiDB:TSTA_043110"/>
<feature type="binding site" description="axial binding residue" evidence="5">
    <location>
        <position position="413"/>
    </location>
    <ligand>
        <name>heme</name>
        <dbReference type="ChEBI" id="CHEBI:30413"/>
    </ligand>
    <ligandPart>
        <name>Fe</name>
        <dbReference type="ChEBI" id="CHEBI:18248"/>
    </ligandPart>
</feature>
<proteinExistence type="inferred from homology"/>
<dbReference type="RefSeq" id="XP_002484789.1">
    <property type="nucleotide sequence ID" value="XM_002484744.1"/>
</dbReference>
<dbReference type="OrthoDB" id="1470350at2759"/>
<keyword evidence="9" id="KW-1185">Reference proteome</keyword>
<keyword evidence="5 6" id="KW-0349">Heme</keyword>
<dbReference type="InterPro" id="IPR001128">
    <property type="entry name" value="Cyt_P450"/>
</dbReference>
<dbReference type="GO" id="GO:0005506">
    <property type="term" value="F:iron ion binding"/>
    <property type="evidence" value="ECO:0007669"/>
    <property type="project" value="InterPro"/>
</dbReference>
<dbReference type="GO" id="GO:0004497">
    <property type="term" value="F:monooxygenase activity"/>
    <property type="evidence" value="ECO:0007669"/>
    <property type="project" value="UniProtKB-KW"/>
</dbReference>
<feature type="chain" id="PRO_5002877643" evidence="7">
    <location>
        <begin position="21"/>
        <end position="469"/>
    </location>
</feature>
<dbReference type="GeneID" id="8104953"/>
<keyword evidence="7" id="KW-0732">Signal</keyword>
<dbReference type="CDD" id="cd11059">
    <property type="entry name" value="CYP_fungal"/>
    <property type="match status" value="1"/>
</dbReference>
<sequence length="469" mass="53724">MLSIAGPAISIWVIFVLVKAICGWQAKIPGPWYTNITSFVLKYHEFTKNRRLWIHELHQIYGPVVRVAPNEVSFSNLEGMKEIYQSGGSGYDKTEFYDLFKQYGYRTLFTTPNKVDHATRRRILADRYSMTNVLRAPMLEGFEQRAASVMKQCEASRSGYLDIYVTLHCYALDCASHFLFNPGGTDTLNDEEDFKLMKELSYHDSIKQRYVQHYWPVLNKIFSPFLSPKRVSLSRRYVLDQSHQKSPHESSLMHKLQSKSSELTTIQMAAECMDHMAAGIDTTGDSLCFLMHELSLPRSECIQDHLRQEILRNPTAKLDELPYLDAVIKEGLRLFAPIPMSLPRYVPEGGRTICGYECPEGAIVSCQAYSLHLLNPDVFPDSESFMPERWLQKDGEAERNRLLFAFSAGGRGCIGKHLAMVEMKTLLRRIYGQYRTTIAPEMNGDMSIHDQIIASRPKDQTCLLVFDRV</sequence>
<dbReference type="OMA" id="ECMDHMA"/>
<dbReference type="EMBL" id="EQ962657">
    <property type="protein sequence ID" value="EED14836.1"/>
    <property type="molecule type" value="Genomic_DNA"/>
</dbReference>
<feature type="signal peptide" evidence="7">
    <location>
        <begin position="1"/>
        <end position="20"/>
    </location>
</feature>
<keyword evidence="2 5" id="KW-0479">Metal-binding</keyword>
<keyword evidence="6" id="KW-0503">Monooxygenase</keyword>
<evidence type="ECO:0000256" key="6">
    <source>
        <dbReference type="RuleBase" id="RU000461"/>
    </source>
</evidence>
<comment type="similarity">
    <text evidence="6">Belongs to the cytochrome P450 family.</text>
</comment>
<dbReference type="PANTHER" id="PTHR24305">
    <property type="entry name" value="CYTOCHROME P450"/>
    <property type="match status" value="1"/>
</dbReference>
<dbReference type="PANTHER" id="PTHR24305:SF164">
    <property type="entry name" value="P450, PUTATIVE (EUROFUNG)-RELATED"/>
    <property type="match status" value="1"/>
</dbReference>
<dbReference type="PRINTS" id="PR00463">
    <property type="entry name" value="EP450I"/>
</dbReference>
<dbReference type="Proteomes" id="UP000001745">
    <property type="component" value="Unassembled WGS sequence"/>
</dbReference>
<reference evidence="9" key="1">
    <citation type="journal article" date="2015" name="Genome Announc.">
        <title>Genome sequence of the AIDS-associated pathogen Penicillium marneffei (ATCC18224) and its near taxonomic relative Talaromyces stipitatus (ATCC10500).</title>
        <authorList>
            <person name="Nierman W.C."/>
            <person name="Fedorova-Abrams N.D."/>
            <person name="Andrianopoulos A."/>
        </authorList>
    </citation>
    <scope>NUCLEOTIDE SEQUENCE [LARGE SCALE GENOMIC DNA]</scope>
    <source>
        <strain evidence="9">ATCC 10500 / CBS 375.48 / QM 6759 / NRRL 1006</strain>
    </source>
</reference>
<accession>B8MK19</accession>
<dbReference type="InterPro" id="IPR017972">
    <property type="entry name" value="Cyt_P450_CS"/>
</dbReference>
<dbReference type="PhylomeDB" id="B8MK19"/>
<dbReference type="AlphaFoldDB" id="B8MK19"/>
<protein>
    <submittedName>
        <fullName evidence="8">Cytochrome P450, putative</fullName>
    </submittedName>
</protein>
<dbReference type="Pfam" id="PF00067">
    <property type="entry name" value="p450"/>
    <property type="match status" value="1"/>
</dbReference>
<evidence type="ECO:0000313" key="8">
    <source>
        <dbReference type="EMBL" id="EED14836.1"/>
    </source>
</evidence>
<gene>
    <name evidence="8" type="ORF">TSTA_043110</name>
</gene>
<dbReference type="SUPFAM" id="SSF48264">
    <property type="entry name" value="Cytochrome P450"/>
    <property type="match status" value="1"/>
</dbReference>
<evidence type="ECO:0000313" key="9">
    <source>
        <dbReference type="Proteomes" id="UP000001745"/>
    </source>
</evidence>
<comment type="cofactor">
    <cofactor evidence="1 5">
        <name>heme</name>
        <dbReference type="ChEBI" id="CHEBI:30413"/>
    </cofactor>
</comment>
<dbReference type="HOGENOM" id="CLU_001570_14_2_1"/>
<dbReference type="eggNOG" id="KOG0157">
    <property type="taxonomic scope" value="Eukaryota"/>
</dbReference>
<dbReference type="PRINTS" id="PR00385">
    <property type="entry name" value="P450"/>
</dbReference>
<keyword evidence="3 6" id="KW-0560">Oxidoreductase</keyword>
<dbReference type="InParanoid" id="B8MK19"/>
<dbReference type="PROSITE" id="PS00086">
    <property type="entry name" value="CYTOCHROME_P450"/>
    <property type="match status" value="1"/>
</dbReference>